<dbReference type="RefSeq" id="WP_349927815.1">
    <property type="nucleotide sequence ID" value="NZ_CP157981.1"/>
</dbReference>
<reference evidence="1" key="1">
    <citation type="submission" date="2024-06" db="EMBL/GenBank/DDBJ databases">
        <authorList>
            <person name="Song Z."/>
        </authorList>
    </citation>
    <scope>NUCLEOTIDE SEQUENCE</scope>
    <source>
        <strain evidence="1">A1-4-2</strain>
    </source>
</reference>
<organism evidence="1">
    <name type="scientific">Acinetobacter sp. A1-4-2</name>
    <dbReference type="NCBI Taxonomy" id="3156489"/>
    <lineage>
        <taxon>Bacteria</taxon>
        <taxon>Pseudomonadati</taxon>
        <taxon>Pseudomonadota</taxon>
        <taxon>Gammaproteobacteria</taxon>
        <taxon>Moraxellales</taxon>
        <taxon>Moraxellaceae</taxon>
        <taxon>Acinetobacter</taxon>
    </lineage>
</organism>
<protein>
    <submittedName>
        <fullName evidence="1">Uncharacterized protein</fullName>
    </submittedName>
</protein>
<dbReference type="AlphaFoldDB" id="A0AAU7SW34"/>
<dbReference type="EMBL" id="CP157981">
    <property type="protein sequence ID" value="XBU15357.1"/>
    <property type="molecule type" value="Genomic_DNA"/>
</dbReference>
<gene>
    <name evidence="1" type="ORF">ABJ384_13030</name>
</gene>
<name>A0AAU7SW34_9GAMM</name>
<proteinExistence type="predicted"/>
<accession>A0AAU7SW34</accession>
<evidence type="ECO:0000313" key="1">
    <source>
        <dbReference type="EMBL" id="XBU15357.1"/>
    </source>
</evidence>
<sequence length="432" mass="51135">MKIEKRKLTYTINGIKFIDLDCLEYAVQKKLFNASSYQYLLKSHKKKGDKDNLISFTFFQEILRKLPKKQPCWCLSNLNFIDCHFHKEKMQQKTENEINKIFKNNFSYKSCLHQGVSNCDGSIIKAHSISKKGSLQYISDNQHVYGMKFEINGFNFKKIGIGNASTFTGFCKWHDEILFSSFEKNNFEKTSKQLFDLCYRAICIEYNAMQSVSNLLTLIKKSTDNSKDILSQITFQIEINSQIAFYNLGLKYSNYYKRKMEESYKKNNYDNLLQHYIFELHDGYPRFQSSSCFNLDFDLNGVELQNLNNAEKQSKNLYVNCIHLNGKGYFILSWFTENNEYGESIIQSILSEPLRIEDKLFSLVFLYIHNTYVSPSWFESLSEEQRLKIKELQDFWNEKNNFNTTLLQDHMNSLKVKNHYYLKTYELNNIKD</sequence>